<dbReference type="SUPFAM" id="SSF55874">
    <property type="entry name" value="ATPase domain of HSP90 chaperone/DNA topoisomerase II/histidine kinase"/>
    <property type="match status" value="1"/>
</dbReference>
<dbReference type="InterPro" id="IPR003594">
    <property type="entry name" value="HATPase_dom"/>
</dbReference>
<dbReference type="InterPro" id="IPR005467">
    <property type="entry name" value="His_kinase_dom"/>
</dbReference>
<feature type="domain" description="Histidine kinase" evidence="15">
    <location>
        <begin position="306"/>
        <end position="548"/>
    </location>
</feature>
<keyword evidence="19" id="KW-1185">Reference proteome</keyword>
<keyword evidence="5" id="KW-0963">Cytoplasm</keyword>
<evidence type="ECO:0000256" key="5">
    <source>
        <dbReference type="ARBA" id="ARBA00022490"/>
    </source>
</evidence>
<dbReference type="InterPro" id="IPR051315">
    <property type="entry name" value="Bact_Chemotaxis_CheA"/>
</dbReference>
<dbReference type="SMART" id="SM00387">
    <property type="entry name" value="HATPase_c"/>
    <property type="match status" value="1"/>
</dbReference>
<evidence type="ECO:0000313" key="19">
    <source>
        <dbReference type="Proteomes" id="UP000287910"/>
    </source>
</evidence>
<gene>
    <name evidence="18" type="ORF">EK386_17645</name>
</gene>
<dbReference type="GO" id="GO:0000155">
    <property type="term" value="F:phosphorelay sensor kinase activity"/>
    <property type="evidence" value="ECO:0007669"/>
    <property type="project" value="InterPro"/>
</dbReference>
<dbReference type="InterPro" id="IPR036097">
    <property type="entry name" value="HisK_dim/P_sf"/>
</dbReference>
<dbReference type="InterPro" id="IPR002545">
    <property type="entry name" value="CheW-lke_dom"/>
</dbReference>
<dbReference type="InterPro" id="IPR010808">
    <property type="entry name" value="CheA_P2-bd"/>
</dbReference>
<comment type="catalytic activity">
    <reaction evidence="1">
        <text>ATP + protein L-histidine = ADP + protein N-phospho-L-histidine.</text>
        <dbReference type="EC" id="2.7.13.3"/>
    </reaction>
</comment>
<dbReference type="CDD" id="cd16916">
    <property type="entry name" value="HATPase_CheA-like"/>
    <property type="match status" value="1"/>
</dbReference>
<dbReference type="Gene3D" id="1.10.287.560">
    <property type="entry name" value="Histidine kinase CheA-like, homodimeric domain"/>
    <property type="match status" value="1"/>
</dbReference>
<dbReference type="Pfam" id="PF07194">
    <property type="entry name" value="P2"/>
    <property type="match status" value="1"/>
</dbReference>
<evidence type="ECO:0000256" key="9">
    <source>
        <dbReference type="ARBA" id="ARBA00022741"/>
    </source>
</evidence>
<dbReference type="Gene3D" id="2.40.50.180">
    <property type="entry name" value="CheA-289, Domain 4"/>
    <property type="match status" value="1"/>
</dbReference>
<feature type="modified residue" description="Phosphohistidine" evidence="14">
    <location>
        <position position="49"/>
    </location>
</feature>
<keyword evidence="8" id="KW-0808">Transferase</keyword>
<keyword evidence="11" id="KW-0067">ATP-binding</keyword>
<feature type="domain" description="CheW-like" evidence="16">
    <location>
        <begin position="550"/>
        <end position="686"/>
    </location>
</feature>
<evidence type="ECO:0000256" key="8">
    <source>
        <dbReference type="ARBA" id="ARBA00022679"/>
    </source>
</evidence>
<dbReference type="AlphaFoldDB" id="A0A3S0RH37"/>
<dbReference type="SMART" id="SM01231">
    <property type="entry name" value="H-kinase_dim"/>
    <property type="match status" value="1"/>
</dbReference>
<dbReference type="SMART" id="SM00073">
    <property type="entry name" value="HPT"/>
    <property type="match status" value="1"/>
</dbReference>
<dbReference type="Gene3D" id="3.30.70.1110">
    <property type="entry name" value="Histidine kinase CheA-like, P2 response regulator-binding domain"/>
    <property type="match status" value="1"/>
</dbReference>
<dbReference type="PROSITE" id="PS50851">
    <property type="entry name" value="CHEW"/>
    <property type="match status" value="2"/>
</dbReference>
<dbReference type="InterPro" id="IPR036890">
    <property type="entry name" value="HATPase_C_sf"/>
</dbReference>
<dbReference type="GO" id="GO:0005524">
    <property type="term" value="F:ATP binding"/>
    <property type="evidence" value="ECO:0007669"/>
    <property type="project" value="UniProtKB-KW"/>
</dbReference>
<dbReference type="FunFam" id="3.30.565.10:FF:000016">
    <property type="entry name" value="Chemotaxis protein CheA, putative"/>
    <property type="match status" value="1"/>
</dbReference>
<dbReference type="CDD" id="cd00731">
    <property type="entry name" value="CheA_reg"/>
    <property type="match status" value="1"/>
</dbReference>
<dbReference type="EC" id="2.7.13.3" evidence="3"/>
<dbReference type="Pfam" id="PF02895">
    <property type="entry name" value="H-kinase_dim"/>
    <property type="match status" value="1"/>
</dbReference>
<dbReference type="Gene3D" id="2.30.30.40">
    <property type="entry name" value="SH3 Domains"/>
    <property type="match status" value="2"/>
</dbReference>
<dbReference type="InterPro" id="IPR004358">
    <property type="entry name" value="Sig_transdc_His_kin-like_C"/>
</dbReference>
<dbReference type="Proteomes" id="UP000287910">
    <property type="component" value="Unassembled WGS sequence"/>
</dbReference>
<dbReference type="InterPro" id="IPR037006">
    <property type="entry name" value="CheA-like_homodim_sf"/>
</dbReference>
<keyword evidence="9" id="KW-0547">Nucleotide-binding</keyword>
<evidence type="ECO:0000256" key="1">
    <source>
        <dbReference type="ARBA" id="ARBA00000085"/>
    </source>
</evidence>
<comment type="function">
    <text evidence="13">Involved in the transmission of sensory signals from the chemoreceptors to the flagellar motors. CheA is autophosphorylated; it can transfer its phosphate group to either CheB or CheY.</text>
</comment>
<name>A0A3S0RH37_9BACI</name>
<organism evidence="18 19">
    <name type="scientific">Lysinibacillus antri</name>
    <dbReference type="NCBI Taxonomy" id="2498145"/>
    <lineage>
        <taxon>Bacteria</taxon>
        <taxon>Bacillati</taxon>
        <taxon>Bacillota</taxon>
        <taxon>Bacilli</taxon>
        <taxon>Bacillales</taxon>
        <taxon>Bacillaceae</taxon>
        <taxon>Lysinibacillus</taxon>
    </lineage>
</organism>
<evidence type="ECO:0000256" key="3">
    <source>
        <dbReference type="ARBA" id="ARBA00012438"/>
    </source>
</evidence>
<dbReference type="CDD" id="cd00732">
    <property type="entry name" value="CheW"/>
    <property type="match status" value="1"/>
</dbReference>
<dbReference type="InterPro" id="IPR035891">
    <property type="entry name" value="CheY-binding_CheA"/>
</dbReference>
<dbReference type="SUPFAM" id="SSF50341">
    <property type="entry name" value="CheW-like"/>
    <property type="match status" value="2"/>
</dbReference>
<dbReference type="SMART" id="SM00260">
    <property type="entry name" value="CheW"/>
    <property type="match status" value="2"/>
</dbReference>
<dbReference type="InterPro" id="IPR008207">
    <property type="entry name" value="Sig_transdc_His_kin_Hpt_dom"/>
</dbReference>
<dbReference type="SUPFAM" id="SSF55052">
    <property type="entry name" value="CheY-binding domain of CheA"/>
    <property type="match status" value="1"/>
</dbReference>
<keyword evidence="7 14" id="KW-0597">Phosphoprotein</keyword>
<dbReference type="GO" id="GO:0006935">
    <property type="term" value="P:chemotaxis"/>
    <property type="evidence" value="ECO:0007669"/>
    <property type="project" value="UniProtKB-KW"/>
</dbReference>
<dbReference type="Gene3D" id="3.30.565.10">
    <property type="entry name" value="Histidine kinase-like ATPase, C-terminal domain"/>
    <property type="match status" value="1"/>
</dbReference>
<evidence type="ECO:0000256" key="14">
    <source>
        <dbReference type="PROSITE-ProRule" id="PRU00110"/>
    </source>
</evidence>
<comment type="subcellular location">
    <subcellularLocation>
        <location evidence="2">Cytoplasm</location>
    </subcellularLocation>
</comment>
<dbReference type="CDD" id="cd00088">
    <property type="entry name" value="HPT"/>
    <property type="match status" value="1"/>
</dbReference>
<dbReference type="GO" id="GO:0005737">
    <property type="term" value="C:cytoplasm"/>
    <property type="evidence" value="ECO:0007669"/>
    <property type="project" value="UniProtKB-SubCell"/>
</dbReference>
<dbReference type="SUPFAM" id="SSF47226">
    <property type="entry name" value="Histidine-containing phosphotransfer domain, HPT domain"/>
    <property type="match status" value="1"/>
</dbReference>
<evidence type="ECO:0000256" key="7">
    <source>
        <dbReference type="ARBA" id="ARBA00022553"/>
    </source>
</evidence>
<proteinExistence type="predicted"/>
<dbReference type="SUPFAM" id="SSF47384">
    <property type="entry name" value="Homodimeric domain of signal transducing histidine kinase"/>
    <property type="match status" value="1"/>
</dbReference>
<dbReference type="InterPro" id="IPR036061">
    <property type="entry name" value="CheW-like_dom_sf"/>
</dbReference>
<evidence type="ECO:0000259" key="16">
    <source>
        <dbReference type="PROSITE" id="PS50851"/>
    </source>
</evidence>
<feature type="domain" description="CheW-like" evidence="16">
    <location>
        <begin position="703"/>
        <end position="843"/>
    </location>
</feature>
<dbReference type="PROSITE" id="PS50109">
    <property type="entry name" value="HIS_KIN"/>
    <property type="match status" value="1"/>
</dbReference>
<evidence type="ECO:0000256" key="10">
    <source>
        <dbReference type="ARBA" id="ARBA00022777"/>
    </source>
</evidence>
<evidence type="ECO:0000259" key="17">
    <source>
        <dbReference type="PROSITE" id="PS50894"/>
    </source>
</evidence>
<evidence type="ECO:0000256" key="2">
    <source>
        <dbReference type="ARBA" id="ARBA00004496"/>
    </source>
</evidence>
<keyword evidence="10" id="KW-0418">Kinase</keyword>
<evidence type="ECO:0000256" key="13">
    <source>
        <dbReference type="ARBA" id="ARBA00035100"/>
    </source>
</evidence>
<dbReference type="Pfam" id="PF01627">
    <property type="entry name" value="Hpt"/>
    <property type="match status" value="1"/>
</dbReference>
<dbReference type="Gene3D" id="1.20.120.160">
    <property type="entry name" value="HPT domain"/>
    <property type="match status" value="1"/>
</dbReference>
<sequence length="850" mass="95689">MKDFDMSAYLGVYLDEADEQIQILDTEILLLENEPTNMGIIQNIFRAAHTLKGSSASMGFEKMKELTHNLENVFDQIRNSELTVTSDLINVIFSTIDQIKVLKEAIVEGKLDEIDISSSIETLNNYKNGKAKPTEQKAIPSKSEDTLHVELDIYQKNIVRQGLTLGHSALEVTVKLHQEAMMKNVRALLIHNNLKEAGEVVASFPSIETLESEEDFNGEMTFIVLTMVVKREVFDIINQIPDIKHVNINEITEGNIDKKFVDDEVLEAPPTAISTQEQSTQANVPQKAKVNATVRVDVEKLEYLMNLVGELVIDQTRLVDVRTRLTEKDSRQEDDIEILDEITSHISRVTSELQEGMMKTRMLPIEQLFNRFPRMVRDTAMKANKEIKFNMHGKETELDRTLIEEISDPIIHLLRNAIDHGIETPEERELAGKPKVGKVELLAAHEENHIVIKISDDGKGIDPEKIKSIAIKKGTLSEEEAKEMTDKDAMFLIFKSGVSTAKKVTDISGRGVGMDIVKTHIEKLNGIIDIDSVIGEGTTFTIKLPLTLAIIRSLLVKFGEQTFAIPLVNVLEIIRLNKKDIQMIKDKEFGLVRGRVLPLVRMKEKLGIENCEEDHLKKKEFVIVVGMADKRIGIIADRTLGNQEIVIKSLGKYIGSPPYIAGATIMGDGSVALILEISSIVRDEGTQSQLNIEKQQQLEMTKDRQFVTFKLEDEEYGFDIEETKDIVSVPSMTKVVNAPKDVLGLINLRGTMLPVVDLRSRLNIKQKEVTKKSRIIVTEGKQQDIGFLVDEVTQVLKIQDDLIELPPVMNEKKNRKLIKGITKLDDRVITLINCNKLLYDEDFIDSTSTA</sequence>
<dbReference type="PANTHER" id="PTHR43395:SF10">
    <property type="entry name" value="CHEMOTAXIS PROTEIN CHEA"/>
    <property type="match status" value="1"/>
</dbReference>
<comment type="caution">
    <text evidence="18">The sequence shown here is derived from an EMBL/GenBank/DDBJ whole genome shotgun (WGS) entry which is preliminary data.</text>
</comment>
<dbReference type="PROSITE" id="PS50894">
    <property type="entry name" value="HPT"/>
    <property type="match status" value="1"/>
</dbReference>
<evidence type="ECO:0000256" key="6">
    <source>
        <dbReference type="ARBA" id="ARBA00022500"/>
    </source>
</evidence>
<dbReference type="InterPro" id="IPR004105">
    <property type="entry name" value="CheA-like_dim"/>
</dbReference>
<evidence type="ECO:0000256" key="11">
    <source>
        <dbReference type="ARBA" id="ARBA00022840"/>
    </source>
</evidence>
<dbReference type="Pfam" id="PF02518">
    <property type="entry name" value="HATPase_c"/>
    <property type="match status" value="1"/>
</dbReference>
<dbReference type="PANTHER" id="PTHR43395">
    <property type="entry name" value="SENSOR HISTIDINE KINASE CHEA"/>
    <property type="match status" value="1"/>
</dbReference>
<dbReference type="InterPro" id="IPR036641">
    <property type="entry name" value="HPT_dom_sf"/>
</dbReference>
<protein>
    <recommendedName>
        <fullName evidence="4">Chemotaxis protein CheA</fullName>
        <ecNumber evidence="3">2.7.13.3</ecNumber>
    </recommendedName>
</protein>
<dbReference type="InterPro" id="IPR037052">
    <property type="entry name" value="CheA-like_P2_sf"/>
</dbReference>
<accession>A0A3S0RH37</accession>
<reference evidence="18 19" key="1">
    <citation type="submission" date="2018-12" db="EMBL/GenBank/DDBJ databases">
        <title>Lysinibacillus antri sp. nov., isolated from a cave soil.</title>
        <authorList>
            <person name="Narsing Rao M.P."/>
            <person name="Zhang H."/>
            <person name="Dong Z.-Y."/>
            <person name="Niu X.-K."/>
            <person name="Zhang K."/>
            <person name="Fang B.-Z."/>
            <person name="Kang Y.-Q."/>
            <person name="Xiao M."/>
            <person name="Li W.-J."/>
        </authorList>
    </citation>
    <scope>NUCLEOTIDE SEQUENCE [LARGE SCALE GENOMIC DNA]</scope>
    <source>
        <strain evidence="18 19">SYSU K30002</strain>
    </source>
</reference>
<evidence type="ECO:0000259" key="15">
    <source>
        <dbReference type="PROSITE" id="PS50109"/>
    </source>
</evidence>
<dbReference type="PRINTS" id="PR00344">
    <property type="entry name" value="BCTRLSENSOR"/>
</dbReference>
<evidence type="ECO:0000256" key="12">
    <source>
        <dbReference type="ARBA" id="ARBA00023012"/>
    </source>
</evidence>
<evidence type="ECO:0000256" key="4">
    <source>
        <dbReference type="ARBA" id="ARBA00021495"/>
    </source>
</evidence>
<dbReference type="RefSeq" id="WP_126660499.1">
    <property type="nucleotide sequence ID" value="NZ_RYYR01000035.1"/>
</dbReference>
<feature type="domain" description="HPt" evidence="17">
    <location>
        <begin position="2"/>
        <end position="106"/>
    </location>
</feature>
<dbReference type="Pfam" id="PF01584">
    <property type="entry name" value="CheW"/>
    <property type="match status" value="2"/>
</dbReference>
<keyword evidence="6" id="KW-0145">Chemotaxis</keyword>
<keyword evidence="12" id="KW-0902">Two-component regulatory system</keyword>
<dbReference type="EMBL" id="RYYR01000035">
    <property type="protein sequence ID" value="RUL47896.1"/>
    <property type="molecule type" value="Genomic_DNA"/>
</dbReference>
<evidence type="ECO:0000313" key="18">
    <source>
        <dbReference type="EMBL" id="RUL47896.1"/>
    </source>
</evidence>